<dbReference type="Pfam" id="PF03732">
    <property type="entry name" value="Retrotrans_gag"/>
    <property type="match status" value="1"/>
</dbReference>
<feature type="compositionally biased region" description="Polar residues" evidence="1">
    <location>
        <begin position="125"/>
        <end position="145"/>
    </location>
</feature>
<organism evidence="3 4">
    <name type="scientific">Tanacetum coccineum</name>
    <dbReference type="NCBI Taxonomy" id="301880"/>
    <lineage>
        <taxon>Eukaryota</taxon>
        <taxon>Viridiplantae</taxon>
        <taxon>Streptophyta</taxon>
        <taxon>Embryophyta</taxon>
        <taxon>Tracheophyta</taxon>
        <taxon>Spermatophyta</taxon>
        <taxon>Magnoliopsida</taxon>
        <taxon>eudicotyledons</taxon>
        <taxon>Gunneridae</taxon>
        <taxon>Pentapetalae</taxon>
        <taxon>asterids</taxon>
        <taxon>campanulids</taxon>
        <taxon>Asterales</taxon>
        <taxon>Asteraceae</taxon>
        <taxon>Asteroideae</taxon>
        <taxon>Anthemideae</taxon>
        <taxon>Anthemidinae</taxon>
        <taxon>Tanacetum</taxon>
    </lineage>
</organism>
<protein>
    <submittedName>
        <fullName evidence="3">Mitochondrial protein</fullName>
    </submittedName>
</protein>
<reference evidence="3" key="2">
    <citation type="submission" date="2022-01" db="EMBL/GenBank/DDBJ databases">
        <authorList>
            <person name="Yamashiro T."/>
            <person name="Shiraishi A."/>
            <person name="Satake H."/>
            <person name="Nakayama K."/>
        </authorList>
    </citation>
    <scope>NUCLEOTIDE SEQUENCE</scope>
</reference>
<gene>
    <name evidence="3" type="ORF">Tco_1058595</name>
</gene>
<reference evidence="3" key="1">
    <citation type="journal article" date="2022" name="Int. J. Mol. Sci.">
        <title>Draft Genome of Tanacetum Coccineum: Genomic Comparison of Closely Related Tanacetum-Family Plants.</title>
        <authorList>
            <person name="Yamashiro T."/>
            <person name="Shiraishi A."/>
            <person name="Nakayama K."/>
            <person name="Satake H."/>
        </authorList>
    </citation>
    <scope>NUCLEOTIDE SEQUENCE</scope>
</reference>
<proteinExistence type="predicted"/>
<dbReference type="Proteomes" id="UP001151760">
    <property type="component" value="Unassembled WGS sequence"/>
</dbReference>
<feature type="region of interest" description="Disordered" evidence="1">
    <location>
        <begin position="123"/>
        <end position="145"/>
    </location>
</feature>
<name>A0ABQ5H971_9ASTR</name>
<dbReference type="CDD" id="cd00303">
    <property type="entry name" value="retropepsin_like"/>
    <property type="match status" value="1"/>
</dbReference>
<sequence length="384" mass="42297">MEGDALSWYRWSDSRSPFRSWGSLKRKLFERFQESNEGMLYEQFLAITQTGTSRERVMLFEKLAGQLVGISEEVLEGTFIKGLKPDIRSAVRVMQPEGLNHAMKLTISLGGNKNYDMFIRGGGSNRSMGPTSTSSYTRNSGTSSTRTLVSTIPADRKNGSGSLVRPGPFKRLTEAEFTEKRSEGLCFKCDEKFLPGHRCPTKILQVLLVGDDEEFVEEETNGSDTSHVHLDSVEVSLNSVIGFTSPRTMKLCGNIGGIDIVVLIDSGATHNFLSQELVKHLGLFVSRTGSINEDFFPLPLGSTDAILGIKWLETLGDMSVNWKTLTMSFGEEMLGIANVAKWVLEVSAEPSKSKGCVCGKGLIYPACSFGVKVKREGMSERDTQ</sequence>
<comment type="caution">
    <text evidence="3">The sequence shown here is derived from an EMBL/GenBank/DDBJ whole genome shotgun (WGS) entry which is preliminary data.</text>
</comment>
<dbReference type="InterPro" id="IPR032567">
    <property type="entry name" value="RTL1-rel"/>
</dbReference>
<dbReference type="Gene3D" id="2.40.70.10">
    <property type="entry name" value="Acid Proteases"/>
    <property type="match status" value="1"/>
</dbReference>
<dbReference type="PANTHER" id="PTHR15503:SF22">
    <property type="entry name" value="TRANSPOSON TY3-I GAG POLYPROTEIN"/>
    <property type="match status" value="1"/>
</dbReference>
<dbReference type="InterPro" id="IPR005162">
    <property type="entry name" value="Retrotrans_gag_dom"/>
</dbReference>
<dbReference type="PANTHER" id="PTHR15503">
    <property type="entry name" value="LDOC1 RELATED"/>
    <property type="match status" value="1"/>
</dbReference>
<dbReference type="EMBL" id="BQNB010019340">
    <property type="protein sequence ID" value="GJT84253.1"/>
    <property type="molecule type" value="Genomic_DNA"/>
</dbReference>
<evidence type="ECO:0000259" key="2">
    <source>
        <dbReference type="Pfam" id="PF03732"/>
    </source>
</evidence>
<feature type="domain" description="Retrotransposon gag" evidence="2">
    <location>
        <begin position="2"/>
        <end position="85"/>
    </location>
</feature>
<evidence type="ECO:0000313" key="4">
    <source>
        <dbReference type="Proteomes" id="UP001151760"/>
    </source>
</evidence>
<dbReference type="SUPFAM" id="SSF50630">
    <property type="entry name" value="Acid proteases"/>
    <property type="match status" value="1"/>
</dbReference>
<evidence type="ECO:0000313" key="3">
    <source>
        <dbReference type="EMBL" id="GJT84253.1"/>
    </source>
</evidence>
<evidence type="ECO:0000256" key="1">
    <source>
        <dbReference type="SAM" id="MobiDB-lite"/>
    </source>
</evidence>
<accession>A0ABQ5H971</accession>
<dbReference type="InterPro" id="IPR021109">
    <property type="entry name" value="Peptidase_aspartic_dom_sf"/>
</dbReference>
<keyword evidence="4" id="KW-1185">Reference proteome</keyword>